<organism evidence="2 3">
    <name type="scientific">Saccharopolyspora gloriosae</name>
    <dbReference type="NCBI Taxonomy" id="455344"/>
    <lineage>
        <taxon>Bacteria</taxon>
        <taxon>Bacillati</taxon>
        <taxon>Actinomycetota</taxon>
        <taxon>Actinomycetes</taxon>
        <taxon>Pseudonocardiales</taxon>
        <taxon>Pseudonocardiaceae</taxon>
        <taxon>Saccharopolyspora</taxon>
    </lineage>
</organism>
<evidence type="ECO:0000313" key="2">
    <source>
        <dbReference type="EMBL" id="MBB5068812.1"/>
    </source>
</evidence>
<proteinExistence type="predicted"/>
<evidence type="ECO:0000313" key="3">
    <source>
        <dbReference type="Proteomes" id="UP000580474"/>
    </source>
</evidence>
<dbReference type="Pfam" id="PF13401">
    <property type="entry name" value="AAA_22"/>
    <property type="match status" value="1"/>
</dbReference>
<dbReference type="RefSeq" id="WP_184478561.1">
    <property type="nucleotide sequence ID" value="NZ_JACHIV010000001.1"/>
</dbReference>
<dbReference type="Proteomes" id="UP000580474">
    <property type="component" value="Unassembled WGS sequence"/>
</dbReference>
<evidence type="ECO:0000259" key="1">
    <source>
        <dbReference type="SMART" id="SM00382"/>
    </source>
</evidence>
<sequence length="665" mass="73446">MTLRATEERPDAEGYLFGREPAMRLVREFADRPRHDGRAQSRPLPVLLFTGPRGSGKTAFLAALQQRLDQQVPYARIDCDELGSIRDTLAAIVYELNRNGSGHDRIAFPRFITGQIVAEQDLDTDPALARLQAEHALAEHRSSDKLLNFLAELAPDPSTDRTAAGHHVPDLLRRGLMSWRRGRRVVLTEGQDWFAHQDRGLARNSLDVLVELNRWAREPGSADSASEAGELLWAAFLADLRENFDHGNRGARRPLNCLVLLDNVDSPAAKMLLDGLVQARRQHAAHVPDGADPLTVVATSRGKRSGAVIASGESAPMRELDAFDLTRDDPYYADYAEQGHKPWYPIRLRDLVLDEIANMVDELGRYAGNQKRRVSETVFRFTHGHPGATRHVLDEIQVRSTDPIDLRDLLHPPEIAAAQQDPAVAAYGPAAPLLAGIPKEVLNDLITCSAARTQDEAERLVASSGLVNARGGRSVFAPELWVTGDDGVNNVLPPVLRRLLLQELAARAPEDTAADWMEVHTWLSHDRVRQDDEVGEFHHALAAGELESVALRLSSLLNSTDPATWLDILARITAAPNRLDHDESQLDLVRSLANWTKPGSAPFAPVARLVAALWIAADPLGDGRRHSLYLEIAACFDEIAPFADSGLATLRAESEKYRRWSELTD</sequence>
<accession>A0A840NI11</accession>
<name>A0A840NI11_9PSEU</name>
<dbReference type="SMART" id="SM00382">
    <property type="entry name" value="AAA"/>
    <property type="match status" value="1"/>
</dbReference>
<feature type="domain" description="AAA+ ATPase" evidence="1">
    <location>
        <begin position="43"/>
        <end position="329"/>
    </location>
</feature>
<dbReference type="EMBL" id="JACHIV010000001">
    <property type="protein sequence ID" value="MBB5068812.1"/>
    <property type="molecule type" value="Genomic_DNA"/>
</dbReference>
<gene>
    <name evidence="2" type="ORF">BJ969_001900</name>
</gene>
<dbReference type="GO" id="GO:0016887">
    <property type="term" value="F:ATP hydrolysis activity"/>
    <property type="evidence" value="ECO:0007669"/>
    <property type="project" value="InterPro"/>
</dbReference>
<dbReference type="InterPro" id="IPR027417">
    <property type="entry name" value="P-loop_NTPase"/>
</dbReference>
<protein>
    <submittedName>
        <fullName evidence="2">Cdc6-like AAA superfamily ATPase</fullName>
    </submittedName>
</protein>
<dbReference type="Gene3D" id="3.40.50.300">
    <property type="entry name" value="P-loop containing nucleotide triphosphate hydrolases"/>
    <property type="match status" value="1"/>
</dbReference>
<comment type="caution">
    <text evidence="2">The sequence shown here is derived from an EMBL/GenBank/DDBJ whole genome shotgun (WGS) entry which is preliminary data.</text>
</comment>
<reference evidence="2 3" key="1">
    <citation type="submission" date="2020-08" db="EMBL/GenBank/DDBJ databases">
        <title>Sequencing the genomes of 1000 actinobacteria strains.</title>
        <authorList>
            <person name="Klenk H.-P."/>
        </authorList>
    </citation>
    <scope>NUCLEOTIDE SEQUENCE [LARGE SCALE GENOMIC DNA]</scope>
    <source>
        <strain evidence="2 3">DSM 45582</strain>
    </source>
</reference>
<dbReference type="InterPro" id="IPR049945">
    <property type="entry name" value="AAA_22"/>
</dbReference>
<dbReference type="AlphaFoldDB" id="A0A840NI11"/>
<keyword evidence="3" id="KW-1185">Reference proteome</keyword>
<dbReference type="SUPFAM" id="SSF52540">
    <property type="entry name" value="P-loop containing nucleoside triphosphate hydrolases"/>
    <property type="match status" value="1"/>
</dbReference>
<dbReference type="InterPro" id="IPR003593">
    <property type="entry name" value="AAA+_ATPase"/>
</dbReference>